<sequence>MPPKVEILAWMVIQERVATKSILISKNIVLNDLSCPLCSLCLETPNHLFLHCKFSWTVWSHILDWWHFFWVCPPSVGGMASWWFDSSFRNLKKHVWEACFFAIIWSLWIMRNRIIFQNVTSSLEEVVDLIKYRVTMWMKVKFDIKVYSIEDFKGYLDGIRLLKL</sequence>
<accession>A0ACC0M1U6</accession>
<comment type="caution">
    <text evidence="1">The sequence shown here is derived from an EMBL/GenBank/DDBJ whole genome shotgun (WGS) entry which is preliminary data.</text>
</comment>
<dbReference type="Proteomes" id="UP001062846">
    <property type="component" value="Chromosome 10"/>
</dbReference>
<keyword evidence="2" id="KW-1185">Reference proteome</keyword>
<name>A0ACC0M1U6_RHOML</name>
<protein>
    <submittedName>
        <fullName evidence="1">Uncharacterized protein</fullName>
    </submittedName>
</protein>
<dbReference type="EMBL" id="CM046397">
    <property type="protein sequence ID" value="KAI8534832.1"/>
    <property type="molecule type" value="Genomic_DNA"/>
</dbReference>
<evidence type="ECO:0000313" key="1">
    <source>
        <dbReference type="EMBL" id="KAI8534832.1"/>
    </source>
</evidence>
<gene>
    <name evidence="1" type="ORF">RHMOL_Rhmol10G0127300</name>
</gene>
<evidence type="ECO:0000313" key="2">
    <source>
        <dbReference type="Proteomes" id="UP001062846"/>
    </source>
</evidence>
<proteinExistence type="predicted"/>
<organism evidence="1 2">
    <name type="scientific">Rhododendron molle</name>
    <name type="common">Chinese azalea</name>
    <name type="synonym">Azalea mollis</name>
    <dbReference type="NCBI Taxonomy" id="49168"/>
    <lineage>
        <taxon>Eukaryota</taxon>
        <taxon>Viridiplantae</taxon>
        <taxon>Streptophyta</taxon>
        <taxon>Embryophyta</taxon>
        <taxon>Tracheophyta</taxon>
        <taxon>Spermatophyta</taxon>
        <taxon>Magnoliopsida</taxon>
        <taxon>eudicotyledons</taxon>
        <taxon>Gunneridae</taxon>
        <taxon>Pentapetalae</taxon>
        <taxon>asterids</taxon>
        <taxon>Ericales</taxon>
        <taxon>Ericaceae</taxon>
        <taxon>Ericoideae</taxon>
        <taxon>Rhodoreae</taxon>
        <taxon>Rhododendron</taxon>
    </lineage>
</organism>
<reference evidence="1" key="1">
    <citation type="submission" date="2022-02" db="EMBL/GenBank/DDBJ databases">
        <title>Plant Genome Project.</title>
        <authorList>
            <person name="Zhang R.-G."/>
        </authorList>
    </citation>
    <scope>NUCLEOTIDE SEQUENCE</scope>
    <source>
        <strain evidence="1">AT1</strain>
    </source>
</reference>